<evidence type="ECO:0000313" key="2">
    <source>
        <dbReference type="Proteomes" id="UP001060085"/>
    </source>
</evidence>
<accession>A0ACC0C5I9</accession>
<keyword evidence="2" id="KW-1185">Reference proteome</keyword>
<dbReference type="EMBL" id="CM044701">
    <property type="protein sequence ID" value="KAI5680099.1"/>
    <property type="molecule type" value="Genomic_DNA"/>
</dbReference>
<evidence type="ECO:0000313" key="1">
    <source>
        <dbReference type="EMBL" id="KAI5680099.1"/>
    </source>
</evidence>
<dbReference type="Proteomes" id="UP001060085">
    <property type="component" value="Linkage Group LG01"/>
</dbReference>
<organism evidence="1 2">
    <name type="scientific">Catharanthus roseus</name>
    <name type="common">Madagascar periwinkle</name>
    <name type="synonym">Vinca rosea</name>
    <dbReference type="NCBI Taxonomy" id="4058"/>
    <lineage>
        <taxon>Eukaryota</taxon>
        <taxon>Viridiplantae</taxon>
        <taxon>Streptophyta</taxon>
        <taxon>Embryophyta</taxon>
        <taxon>Tracheophyta</taxon>
        <taxon>Spermatophyta</taxon>
        <taxon>Magnoliopsida</taxon>
        <taxon>eudicotyledons</taxon>
        <taxon>Gunneridae</taxon>
        <taxon>Pentapetalae</taxon>
        <taxon>asterids</taxon>
        <taxon>lamiids</taxon>
        <taxon>Gentianales</taxon>
        <taxon>Apocynaceae</taxon>
        <taxon>Rauvolfioideae</taxon>
        <taxon>Vinceae</taxon>
        <taxon>Catharanthinae</taxon>
        <taxon>Catharanthus</taxon>
    </lineage>
</organism>
<sequence length="146" mass="16724">MKTNKNNKLKSITKYLFHEIFFLHRLLLRLEHSEQYRKFTTENCNEEVSKKGKKNKSREAYLPPQRPIQRRVASAWSTSSSGEPRRGASERNKAAAVKADNGDTGQVPQEWGTSLSRRRQSLFLPHLSALSHSSSTRTAGRAKRSR</sequence>
<gene>
    <name evidence="1" type="ORF">M9H77_01326</name>
</gene>
<reference evidence="2" key="1">
    <citation type="journal article" date="2023" name="Nat. Plants">
        <title>Single-cell RNA sequencing provides a high-resolution roadmap for understanding the multicellular compartmentation of specialized metabolism.</title>
        <authorList>
            <person name="Sun S."/>
            <person name="Shen X."/>
            <person name="Li Y."/>
            <person name="Li Y."/>
            <person name="Wang S."/>
            <person name="Li R."/>
            <person name="Zhang H."/>
            <person name="Shen G."/>
            <person name="Guo B."/>
            <person name="Wei J."/>
            <person name="Xu J."/>
            <person name="St-Pierre B."/>
            <person name="Chen S."/>
            <person name="Sun C."/>
        </authorList>
    </citation>
    <scope>NUCLEOTIDE SEQUENCE [LARGE SCALE GENOMIC DNA]</scope>
</reference>
<name>A0ACC0C5I9_CATRO</name>
<proteinExistence type="predicted"/>
<comment type="caution">
    <text evidence="1">The sequence shown here is derived from an EMBL/GenBank/DDBJ whole genome shotgun (WGS) entry which is preliminary data.</text>
</comment>
<protein>
    <submittedName>
        <fullName evidence="1">Uncharacterized protein</fullName>
    </submittedName>
</protein>